<dbReference type="Proteomes" id="UP000041314">
    <property type="component" value="Unassembled WGS sequence"/>
</dbReference>
<accession>A0A655BRU5</accession>
<evidence type="ECO:0000313" key="3">
    <source>
        <dbReference type="EMBL" id="CNT84781.1"/>
    </source>
</evidence>
<dbReference type="Proteomes" id="UP000039541">
    <property type="component" value="Unassembled WGS sequence"/>
</dbReference>
<dbReference type="AlphaFoldDB" id="A0A655BRU5"/>
<dbReference type="EMBL" id="CQPA01000006">
    <property type="protein sequence ID" value="CNT84781.1"/>
    <property type="molecule type" value="Genomic_DNA"/>
</dbReference>
<reference evidence="4 5" key="1">
    <citation type="submission" date="2015-03" db="EMBL/GenBank/DDBJ databases">
        <authorList>
            <consortium name="Pathogen Informatics"/>
        </authorList>
    </citation>
    <scope>NUCLEOTIDE SEQUENCE [LARGE SCALE GENOMIC DNA]</scope>
    <source>
        <strain evidence="2 4">3476</strain>
        <strain evidence="3 5">A1104</strain>
    </source>
</reference>
<evidence type="ECO:0000313" key="4">
    <source>
        <dbReference type="Proteomes" id="UP000039541"/>
    </source>
</evidence>
<proteinExistence type="predicted"/>
<evidence type="ECO:0000313" key="5">
    <source>
        <dbReference type="Proteomes" id="UP000041314"/>
    </source>
</evidence>
<evidence type="ECO:0000313" key="2">
    <source>
        <dbReference type="EMBL" id="CNT70573.1"/>
    </source>
</evidence>
<dbReference type="EMBL" id="CQPC01000006">
    <property type="protein sequence ID" value="CNT70573.1"/>
    <property type="molecule type" value="Genomic_DNA"/>
</dbReference>
<protein>
    <submittedName>
        <fullName evidence="2">Uncharacterized protein</fullName>
    </submittedName>
</protein>
<name>A0A655BRU5_SALET</name>
<sequence length="59" mass="6340">MEGEKIGSLSRISMTDFNSLSGNSLWSLTETTMPTRSCCLPNGTRTRHPALATPPSGSR</sequence>
<gene>
    <name evidence="3" type="ORF">ERS008198_01215</name>
    <name evidence="2" type="ORF">ERS008202_00701</name>
</gene>
<organism evidence="2 4">
    <name type="scientific">Salmonella enterica subsp. enterica serovar Bovismorbificans</name>
    <dbReference type="NCBI Taxonomy" id="58097"/>
    <lineage>
        <taxon>Bacteria</taxon>
        <taxon>Pseudomonadati</taxon>
        <taxon>Pseudomonadota</taxon>
        <taxon>Gammaproteobacteria</taxon>
        <taxon>Enterobacterales</taxon>
        <taxon>Enterobacteriaceae</taxon>
        <taxon>Salmonella</taxon>
    </lineage>
</organism>
<evidence type="ECO:0000256" key="1">
    <source>
        <dbReference type="SAM" id="MobiDB-lite"/>
    </source>
</evidence>
<feature type="region of interest" description="Disordered" evidence="1">
    <location>
        <begin position="37"/>
        <end position="59"/>
    </location>
</feature>